<evidence type="ECO:0000256" key="5">
    <source>
        <dbReference type="ARBA" id="ARBA00022868"/>
    </source>
</evidence>
<dbReference type="InterPro" id="IPR000500">
    <property type="entry name" value="Connexin"/>
</dbReference>
<feature type="transmembrane region" description="Helical" evidence="9">
    <location>
        <begin position="77"/>
        <end position="97"/>
    </location>
</feature>
<comment type="subcellular location">
    <subcellularLocation>
        <location evidence="1">Cell junction</location>
        <location evidence="1">Gap junction</location>
    </subcellularLocation>
    <subcellularLocation>
        <location evidence="2">Cell membrane</location>
        <topology evidence="2">Multi-pass membrane protein</topology>
    </subcellularLocation>
</comment>
<dbReference type="Proteomes" id="UP001162483">
    <property type="component" value="Unassembled WGS sequence"/>
</dbReference>
<keyword evidence="6" id="KW-0965">Cell junction</keyword>
<evidence type="ECO:0000256" key="8">
    <source>
        <dbReference type="ARBA" id="ARBA00023136"/>
    </source>
</evidence>
<evidence type="ECO:0000256" key="3">
    <source>
        <dbReference type="ARBA" id="ARBA00022475"/>
    </source>
</evidence>
<dbReference type="PROSITE" id="PS00407">
    <property type="entry name" value="CONNEXINS_1"/>
    <property type="match status" value="1"/>
</dbReference>
<dbReference type="PRINTS" id="PR00206">
    <property type="entry name" value="CONNEXIN"/>
</dbReference>
<keyword evidence="7 9" id="KW-1133">Transmembrane helix</keyword>
<keyword evidence="12" id="KW-1185">Reference proteome</keyword>
<reference evidence="11" key="1">
    <citation type="submission" date="2023-05" db="EMBL/GenBank/DDBJ databases">
        <authorList>
            <person name="Stuckert A."/>
        </authorList>
    </citation>
    <scope>NUCLEOTIDE SEQUENCE</scope>
</reference>
<gene>
    <name evidence="11" type="ORF">SPARVUS_LOCUS5144940</name>
</gene>
<dbReference type="PANTHER" id="PTHR11984:SF120">
    <property type="entry name" value="GAP JUNCTION PROTEIN"/>
    <property type="match status" value="1"/>
</dbReference>
<evidence type="ECO:0000256" key="9">
    <source>
        <dbReference type="SAM" id="Phobius"/>
    </source>
</evidence>
<comment type="caution">
    <text evidence="11">The sequence shown here is derived from an EMBL/GenBank/DDBJ whole genome shotgun (WGS) entry which is preliminary data.</text>
</comment>
<evidence type="ECO:0000256" key="1">
    <source>
        <dbReference type="ARBA" id="ARBA00004610"/>
    </source>
</evidence>
<evidence type="ECO:0000259" key="10">
    <source>
        <dbReference type="SMART" id="SM00037"/>
    </source>
</evidence>
<evidence type="ECO:0000313" key="12">
    <source>
        <dbReference type="Proteomes" id="UP001162483"/>
    </source>
</evidence>
<dbReference type="InterPro" id="IPR038359">
    <property type="entry name" value="Connexin_N_sf"/>
</dbReference>
<dbReference type="PANTHER" id="PTHR11984">
    <property type="entry name" value="CONNEXIN"/>
    <property type="match status" value="1"/>
</dbReference>
<dbReference type="EMBL" id="CATNWA010010390">
    <property type="protein sequence ID" value="CAI9559810.1"/>
    <property type="molecule type" value="Genomic_DNA"/>
</dbReference>
<dbReference type="InterPro" id="IPR013092">
    <property type="entry name" value="Connexin_N"/>
</dbReference>
<dbReference type="Gene3D" id="1.20.1440.80">
    <property type="entry name" value="Gap junction channel protein cysteine-rich domain"/>
    <property type="match status" value="1"/>
</dbReference>
<keyword evidence="8 9" id="KW-0472">Membrane</keyword>
<feature type="transmembrane region" description="Helical" evidence="9">
    <location>
        <begin position="23"/>
        <end position="44"/>
    </location>
</feature>
<organism evidence="11 12">
    <name type="scientific">Staurois parvus</name>
    <dbReference type="NCBI Taxonomy" id="386267"/>
    <lineage>
        <taxon>Eukaryota</taxon>
        <taxon>Metazoa</taxon>
        <taxon>Chordata</taxon>
        <taxon>Craniata</taxon>
        <taxon>Vertebrata</taxon>
        <taxon>Euteleostomi</taxon>
        <taxon>Amphibia</taxon>
        <taxon>Batrachia</taxon>
        <taxon>Anura</taxon>
        <taxon>Neobatrachia</taxon>
        <taxon>Ranoidea</taxon>
        <taxon>Ranidae</taxon>
        <taxon>Staurois</taxon>
    </lineage>
</organism>
<keyword evidence="3" id="KW-1003">Cell membrane</keyword>
<name>A0ABN9CI58_9NEOB</name>
<sequence length="153" mass="17642">MNWGVYEALLTGVNKFSTEFGRLWLSIVFIFRILVYGVAAVRVWGDDQKDFDCNTRQPGCSNVCYDNYFPVSHIRLWALQLILVTCPSLLVVMHVAYRENRERKHRERLGEKCEKLYKDISKKRGGPMVDLSLESSNQSSCGPNFYLCFSSTV</sequence>
<keyword evidence="5" id="KW-0303">Gap junction</keyword>
<evidence type="ECO:0000256" key="6">
    <source>
        <dbReference type="ARBA" id="ARBA00022949"/>
    </source>
</evidence>
<evidence type="ECO:0000256" key="2">
    <source>
        <dbReference type="ARBA" id="ARBA00004651"/>
    </source>
</evidence>
<feature type="domain" description="Connexin N-terminal" evidence="10">
    <location>
        <begin position="42"/>
        <end position="75"/>
    </location>
</feature>
<evidence type="ECO:0000313" key="11">
    <source>
        <dbReference type="EMBL" id="CAI9559810.1"/>
    </source>
</evidence>
<evidence type="ECO:0000256" key="7">
    <source>
        <dbReference type="ARBA" id="ARBA00022989"/>
    </source>
</evidence>
<proteinExistence type="predicted"/>
<evidence type="ECO:0000256" key="4">
    <source>
        <dbReference type="ARBA" id="ARBA00022692"/>
    </source>
</evidence>
<dbReference type="Pfam" id="PF00029">
    <property type="entry name" value="Connexin"/>
    <property type="match status" value="1"/>
</dbReference>
<protein>
    <recommendedName>
        <fullName evidence="10">Connexin N-terminal domain-containing protein</fullName>
    </recommendedName>
</protein>
<dbReference type="SMART" id="SM00037">
    <property type="entry name" value="CNX"/>
    <property type="match status" value="1"/>
</dbReference>
<keyword evidence="4 9" id="KW-0812">Transmembrane</keyword>
<dbReference type="InterPro" id="IPR017990">
    <property type="entry name" value="Connexin_CS"/>
</dbReference>
<accession>A0ABN9CI58</accession>